<evidence type="ECO:0000313" key="1">
    <source>
        <dbReference type="EMBL" id="KJY67117.1"/>
    </source>
</evidence>
<dbReference type="RefSeq" id="WP_006960194.1">
    <property type="nucleotide sequence ID" value="NZ_CP009265.1"/>
</dbReference>
<proteinExistence type="predicted"/>
<dbReference type="Pfam" id="PF01966">
    <property type="entry name" value="HD"/>
    <property type="match status" value="1"/>
</dbReference>
<dbReference type="CDD" id="cd00077">
    <property type="entry name" value="HDc"/>
    <property type="match status" value="2"/>
</dbReference>
<dbReference type="PANTHER" id="PTHR43155:SF1">
    <property type="entry name" value="3'3'-CGAMP-SPECIFIC PHOSPHODIESTERASE 1"/>
    <property type="match status" value="1"/>
</dbReference>
<keyword evidence="1" id="KW-0378">Hydrolase</keyword>
<dbReference type="EMBL" id="JXXR01000029">
    <property type="protein sequence ID" value="KJY67117.1"/>
    <property type="molecule type" value="Genomic_DNA"/>
</dbReference>
<dbReference type="GO" id="GO:0008081">
    <property type="term" value="F:phosphoric diester hydrolase activity"/>
    <property type="evidence" value="ECO:0007669"/>
    <property type="project" value="UniProtKB-ARBA"/>
</dbReference>
<protein>
    <submittedName>
        <fullName evidence="1">Metal-dependent phosphohydrolase</fullName>
    </submittedName>
</protein>
<dbReference type="SUPFAM" id="SSF109604">
    <property type="entry name" value="HD-domain/PDEase-like"/>
    <property type="match status" value="2"/>
</dbReference>
<dbReference type="SMART" id="SM00471">
    <property type="entry name" value="HDc"/>
    <property type="match status" value="2"/>
</dbReference>
<accession>A0A7Y4F6A2</accession>
<dbReference type="InterPro" id="IPR037522">
    <property type="entry name" value="HD_GYP_dom"/>
</dbReference>
<reference evidence="1" key="1">
    <citation type="journal article" date="2015" name="BMC Genomics">
        <title>Genome mining reveals unlocked bioactive potential of marine Gram-negative bacteria.</title>
        <authorList>
            <person name="Machado H."/>
            <person name="Sonnenschein E.C."/>
            <person name="Melchiorsen J."/>
            <person name="Gram L."/>
        </authorList>
    </citation>
    <scope>NUCLEOTIDE SEQUENCE</scope>
    <source>
        <strain evidence="1">S2052</strain>
    </source>
</reference>
<dbReference type="PANTHER" id="PTHR43155">
    <property type="entry name" value="CYCLIC DI-GMP PHOSPHODIESTERASE PA4108-RELATED"/>
    <property type="match status" value="1"/>
</dbReference>
<dbReference type="PROSITE" id="PS51832">
    <property type="entry name" value="HD_GYP"/>
    <property type="match status" value="1"/>
</dbReference>
<dbReference type="InterPro" id="IPR006674">
    <property type="entry name" value="HD_domain"/>
</dbReference>
<dbReference type="Pfam" id="PF13487">
    <property type="entry name" value="HD_5"/>
    <property type="match status" value="1"/>
</dbReference>
<name>A0A7Y4F6A2_9VIBR</name>
<dbReference type="KEGG" id="vct:JV59_24015"/>
<dbReference type="GeneID" id="93943843"/>
<dbReference type="InterPro" id="IPR003607">
    <property type="entry name" value="HD/PDEase_dom"/>
</dbReference>
<sequence length="425" mass="47848">MDEPLDNVSVDLRQVLFEIASALDAVGIDDINHGHRVAYIAYQCAKRMGWEEEQAQIAFSLGLIHDCGVSQSNERSYLFKSMAPENTKKHCIKGYGLLSACPPLAGLALPVLYHHTWWEQLSGETRASENDKLLAGLLFISDRVDYLYSRFYPDQYGNITENNKKSIIGELTANAGILFEPNMVQHMCELIDNDDFWFSMESRYIETMASRFPSVPFFSSRLGLEDTIAVAEFFAQIVDAKSTFTFQHSRHVAELTSFLGKQLGYSTKAQRMLYLAGLVHDIGKLKTPVAVLHKPAELTDEEYACIKRHATDTRHALTNMFRSSQVIDWASNHHERLDGSGYPLGKTAKDLDQPSRIVAIADVFQALTQSRPYRQGVSLEETMQILQELVDESKLDSVVFECLMENDLECYQISTGHPAIEKASA</sequence>
<gene>
    <name evidence="1" type="ORF">TW71_23365</name>
</gene>
<dbReference type="Gene3D" id="1.10.3210.10">
    <property type="entry name" value="Hypothetical protein af1432"/>
    <property type="match status" value="2"/>
</dbReference>
<organism evidence="1">
    <name type="scientific">Vibrio coralliilyticus</name>
    <dbReference type="NCBI Taxonomy" id="190893"/>
    <lineage>
        <taxon>Bacteria</taxon>
        <taxon>Pseudomonadati</taxon>
        <taxon>Pseudomonadota</taxon>
        <taxon>Gammaproteobacteria</taxon>
        <taxon>Vibrionales</taxon>
        <taxon>Vibrionaceae</taxon>
        <taxon>Vibrio</taxon>
    </lineage>
</organism>
<comment type="caution">
    <text evidence="1">The sequence shown here is derived from an EMBL/GenBank/DDBJ whole genome shotgun (WGS) entry which is preliminary data.</text>
</comment>
<dbReference type="AlphaFoldDB" id="A0A7Y4F6A2"/>